<dbReference type="STRING" id="1220589.CD32_12990"/>
<proteinExistence type="predicted"/>
<dbReference type="Proteomes" id="UP000030437">
    <property type="component" value="Unassembled WGS sequence"/>
</dbReference>
<accession>A0A0A3ILX5</accession>
<evidence type="ECO:0000313" key="3">
    <source>
        <dbReference type="Proteomes" id="UP000030437"/>
    </source>
</evidence>
<dbReference type="OrthoDB" id="5637at2"/>
<dbReference type="RefSeq" id="WP_081977970.1">
    <property type="nucleotide sequence ID" value="NZ_AVCX01000005.1"/>
</dbReference>
<evidence type="ECO:0000259" key="1">
    <source>
        <dbReference type="Pfam" id="PF11738"/>
    </source>
</evidence>
<dbReference type="AlphaFoldDB" id="A0A0A3ILX5"/>
<dbReference type="InterPro" id="IPR021729">
    <property type="entry name" value="DUF3298"/>
</dbReference>
<comment type="caution">
    <text evidence="2">The sequence shown here is derived from an EMBL/GenBank/DDBJ whole genome shotgun (WGS) entry which is preliminary data.</text>
</comment>
<dbReference type="EMBL" id="JPVP01000056">
    <property type="protein sequence ID" value="KGR84490.1"/>
    <property type="molecule type" value="Genomic_DNA"/>
</dbReference>
<sequence>MTVPFPVNIATFIMSGGPKKTIYIPQVVQMANEQLEIYINHEIIKEAEKMIEQQDGNIGGPSVEEILGTYELKNNQRNVLSLSLSNYTYHAHAAHGMTVLQSLTFDLLKGKRCELKDLFKPGSDYVKQLSAIIQKQIKERDIPLINEFNAIGPNQDFYVADKILVIYFQLYELTPYVYGFPMFPISVYELQDIIDENGPLGRLAENN</sequence>
<evidence type="ECO:0000313" key="2">
    <source>
        <dbReference type="EMBL" id="KGR84490.1"/>
    </source>
</evidence>
<dbReference type="Gene3D" id="3.30.565.40">
    <property type="entry name" value="Fervidobacterium nodosum Rt17-B1 like"/>
    <property type="match status" value="1"/>
</dbReference>
<reference evidence="2 3" key="1">
    <citation type="submission" date="2014-02" db="EMBL/GenBank/DDBJ databases">
        <title>Draft genome sequence of Lysinibacillus odysseyi NBRC 100172.</title>
        <authorList>
            <person name="Zhang F."/>
            <person name="Wang G."/>
            <person name="Zhang L."/>
        </authorList>
    </citation>
    <scope>NUCLEOTIDE SEQUENCE [LARGE SCALE GENOMIC DNA]</scope>
    <source>
        <strain evidence="2 3">NBRC 100172</strain>
    </source>
</reference>
<gene>
    <name evidence="2" type="ORF">CD32_12990</name>
</gene>
<feature type="domain" description="DUF3298" evidence="1">
    <location>
        <begin position="116"/>
        <end position="186"/>
    </location>
</feature>
<dbReference type="Pfam" id="PF11738">
    <property type="entry name" value="DUF3298"/>
    <property type="match status" value="1"/>
</dbReference>
<dbReference type="eggNOG" id="COG5513">
    <property type="taxonomic scope" value="Bacteria"/>
</dbReference>
<dbReference type="InterPro" id="IPR037126">
    <property type="entry name" value="PdaC/RsiV-like_sf"/>
</dbReference>
<organism evidence="2 3">
    <name type="scientific">Lysinibacillus odysseyi 34hs-1 = NBRC 100172</name>
    <dbReference type="NCBI Taxonomy" id="1220589"/>
    <lineage>
        <taxon>Bacteria</taxon>
        <taxon>Bacillati</taxon>
        <taxon>Bacillota</taxon>
        <taxon>Bacilli</taxon>
        <taxon>Bacillales</taxon>
        <taxon>Bacillaceae</taxon>
        <taxon>Lysinibacillus</taxon>
    </lineage>
</organism>
<keyword evidence="3" id="KW-1185">Reference proteome</keyword>
<protein>
    <recommendedName>
        <fullName evidence="1">DUF3298 domain-containing protein</fullName>
    </recommendedName>
</protein>
<name>A0A0A3ILX5_9BACI</name>
<dbReference type="Gene3D" id="3.90.640.20">
    <property type="entry name" value="Heat-shock cognate protein, ATPase"/>
    <property type="match status" value="1"/>
</dbReference>